<dbReference type="OMA" id="FDGLCIR"/>
<feature type="compositionally biased region" description="Polar residues" evidence="1">
    <location>
        <begin position="528"/>
        <end position="545"/>
    </location>
</feature>
<evidence type="ECO:0000256" key="1">
    <source>
        <dbReference type="SAM" id="MobiDB-lite"/>
    </source>
</evidence>
<dbReference type="JaponicusDB" id="SJAG_04341">
    <property type="gene designation" value="sld3"/>
</dbReference>
<feature type="domain" description="DNA replication regulator Sld3 C-terminal" evidence="2">
    <location>
        <begin position="276"/>
        <end position="678"/>
    </location>
</feature>
<name>B6K6K6_SCHJY</name>
<proteinExistence type="predicted"/>
<dbReference type="PANTHER" id="PTHR28067:SF1">
    <property type="entry name" value="DNA REPLICATION REGULATOR SLD3"/>
    <property type="match status" value="1"/>
</dbReference>
<dbReference type="InterPro" id="IPR042511">
    <property type="entry name" value="Sld3"/>
</dbReference>
<feature type="region of interest" description="Disordered" evidence="1">
    <location>
        <begin position="505"/>
        <end position="545"/>
    </location>
</feature>
<reference evidence="3 5" key="1">
    <citation type="journal article" date="2011" name="Science">
        <title>Comparative functional genomics of the fission yeasts.</title>
        <authorList>
            <person name="Rhind N."/>
            <person name="Chen Z."/>
            <person name="Yassour M."/>
            <person name="Thompson D.A."/>
            <person name="Haas B.J."/>
            <person name="Habib N."/>
            <person name="Wapinski I."/>
            <person name="Roy S."/>
            <person name="Lin M.F."/>
            <person name="Heiman D.I."/>
            <person name="Young S.K."/>
            <person name="Furuya K."/>
            <person name="Guo Y."/>
            <person name="Pidoux A."/>
            <person name="Chen H.M."/>
            <person name="Robbertse B."/>
            <person name="Goldberg J.M."/>
            <person name="Aoki K."/>
            <person name="Bayne E.H."/>
            <person name="Berlin A.M."/>
            <person name="Desjardins C.A."/>
            <person name="Dobbs E."/>
            <person name="Dukaj L."/>
            <person name="Fan L."/>
            <person name="FitzGerald M.G."/>
            <person name="French C."/>
            <person name="Gujja S."/>
            <person name="Hansen K."/>
            <person name="Keifenheim D."/>
            <person name="Levin J.Z."/>
            <person name="Mosher R.A."/>
            <person name="Mueller C.A."/>
            <person name="Pfiffner J."/>
            <person name="Priest M."/>
            <person name="Russ C."/>
            <person name="Smialowska A."/>
            <person name="Swoboda P."/>
            <person name="Sykes S.M."/>
            <person name="Vaughn M."/>
            <person name="Vengrova S."/>
            <person name="Yoder R."/>
            <person name="Zeng Q."/>
            <person name="Allshire R."/>
            <person name="Baulcombe D."/>
            <person name="Birren B.W."/>
            <person name="Brown W."/>
            <person name="Ekwall K."/>
            <person name="Kellis M."/>
            <person name="Leatherwood J."/>
            <person name="Levin H."/>
            <person name="Margalit H."/>
            <person name="Martienssen R."/>
            <person name="Nieduszynski C.A."/>
            <person name="Spatafora J.W."/>
            <person name="Friedman N."/>
            <person name="Dalgaard J.Z."/>
            <person name="Baumann P."/>
            <person name="Niki H."/>
            <person name="Regev A."/>
            <person name="Nusbaum C."/>
        </authorList>
    </citation>
    <scope>NUCLEOTIDE SEQUENCE [LARGE SCALE GENOMIC DNA]</scope>
    <source>
        <strain evidence="5">yFS275 / FY16936</strain>
    </source>
</reference>
<dbReference type="Proteomes" id="UP000001744">
    <property type="component" value="Unassembled WGS sequence"/>
</dbReference>
<organism evidence="3 5">
    <name type="scientific">Schizosaccharomyces japonicus (strain yFS275 / FY16936)</name>
    <name type="common">Fission yeast</name>
    <dbReference type="NCBI Taxonomy" id="402676"/>
    <lineage>
        <taxon>Eukaryota</taxon>
        <taxon>Fungi</taxon>
        <taxon>Dikarya</taxon>
        <taxon>Ascomycota</taxon>
        <taxon>Taphrinomycotina</taxon>
        <taxon>Schizosaccharomycetes</taxon>
        <taxon>Schizosaccharomycetales</taxon>
        <taxon>Schizosaccharomycetaceae</taxon>
        <taxon>Schizosaccharomyces</taxon>
    </lineage>
</organism>
<dbReference type="STRING" id="402676.B6K6K6"/>
<dbReference type="PANTHER" id="PTHR28067">
    <property type="entry name" value="DNA REPLICATION REGULATOR SLD3"/>
    <property type="match status" value="1"/>
</dbReference>
<evidence type="ECO:0000313" key="5">
    <source>
        <dbReference type="Proteomes" id="UP000001744"/>
    </source>
</evidence>
<feature type="region of interest" description="Disordered" evidence="1">
    <location>
        <begin position="611"/>
        <end position="682"/>
    </location>
</feature>
<feature type="compositionally biased region" description="Polar residues" evidence="1">
    <location>
        <begin position="149"/>
        <end position="164"/>
    </location>
</feature>
<dbReference type="eggNOG" id="ENOG502S01X">
    <property type="taxonomic scope" value="Eukaryota"/>
</dbReference>
<keyword evidence="5" id="KW-1185">Reference proteome</keyword>
<feature type="compositionally biased region" description="Polar residues" evidence="1">
    <location>
        <begin position="639"/>
        <end position="651"/>
    </location>
</feature>
<dbReference type="EMBL" id="KE651167">
    <property type="protein sequence ID" value="EEB09160.1"/>
    <property type="molecule type" value="Genomic_DNA"/>
</dbReference>
<accession>B6K6K6</accession>
<dbReference type="GO" id="GO:0006270">
    <property type="term" value="P:DNA replication initiation"/>
    <property type="evidence" value="ECO:0000318"/>
    <property type="project" value="GO_Central"/>
</dbReference>
<dbReference type="Gene3D" id="1.20.58.2130">
    <property type="match status" value="1"/>
</dbReference>
<feature type="region of interest" description="Disordered" evidence="1">
    <location>
        <begin position="148"/>
        <end position="174"/>
    </location>
</feature>
<dbReference type="GeneID" id="7050895"/>
<dbReference type="GO" id="GO:0031261">
    <property type="term" value="C:DNA replication preinitiation complex"/>
    <property type="evidence" value="ECO:0000318"/>
    <property type="project" value="GO_Central"/>
</dbReference>
<dbReference type="VEuPathDB" id="FungiDB:SJAG_04341"/>
<sequence length="682" mass="76273">MEDYSGSSGTFCIKAPAGWKQSVIKVTPLATTSRQNICLHWCLPKPYHTFTCTSLQFIVLRPAGSNILLGEIQNDERTSLVAIEHVREGRICTCILVKQCSLEAAETHFPITNKRHGKAHPPLTGVTALPLWNESYIALIEKVELTPKPASTDNKPNTTESQAEPRSPPSPTTTVGSIEHGFAILVTKFCEQLFLSTAPVAFFAKSLVGRFRSCLHSLKSTATAADVFLQDTLKLVETLPDLSEVNIHAQKCYEALQNGEPFNLEPPTHWSPCTTKCVREWVSSYLEQPREQINDDSFHRVVSSLKIRYCELLVLLCFELLHLATSFFPELPSITDKTSLIYQLFYKLKVCLESAFDRLCIWRSLEEKPPGAIEEDFLIKFCQEVIHPFYGSKFPHISVKLLQKCSGPGFNTSRSSHSSTNSSSSKSRKRRVSDIHGLSSKVPSIQHSAANRQQRLKSRRYTLDPDQIKQLQRKTVSPSPEAIREKRLQELNRSLSLPRFLTERSKKRLSTSGVSQFRSREVEMPSRKMSSSEHMSVKVSNLSTSRPNRSLTEAFRLASPQLQLSRTKSTSRNSIGTLVRSKTLSDLDDPPSTVQVQVQCTPQKPARSTVEFNANKPIPPPNLNLGMTPPKPKQHSLHRTQSTYPVSSIFESPSKRIPPPSFAVPGTPVKQTVPSTPQKPAP</sequence>
<evidence type="ECO:0000313" key="3">
    <source>
        <dbReference type="EMBL" id="EEB09160.1"/>
    </source>
</evidence>
<gene>
    <name evidence="4" type="primary">sld3</name>
    <name evidence="3" type="ORF">SJAG_04341</name>
</gene>
<protein>
    <submittedName>
        <fullName evidence="3">DNA replication pre-initiation complex subunit Sld3</fullName>
    </submittedName>
</protein>
<feature type="compositionally biased region" description="Polar residues" evidence="1">
    <location>
        <begin position="441"/>
        <end position="453"/>
    </location>
</feature>
<dbReference type="InterPro" id="IPR013948">
    <property type="entry name" value="DNA_replication_reg_Sld3_C"/>
</dbReference>
<dbReference type="Pfam" id="PF08639">
    <property type="entry name" value="Sld3_STD"/>
    <property type="match status" value="1"/>
</dbReference>
<dbReference type="AlphaFoldDB" id="B6K6K6"/>
<dbReference type="RefSeq" id="XP_002175453.1">
    <property type="nucleotide sequence ID" value="XM_002175417.1"/>
</dbReference>
<feature type="compositionally biased region" description="Polar residues" evidence="1">
    <location>
        <begin position="469"/>
        <end position="478"/>
    </location>
</feature>
<dbReference type="OrthoDB" id="15567at2759"/>
<feature type="region of interest" description="Disordered" evidence="1">
    <location>
        <begin position="409"/>
        <end position="482"/>
    </location>
</feature>
<evidence type="ECO:0000313" key="4">
    <source>
        <dbReference type="JaponicusDB" id="SJAG_04341"/>
    </source>
</evidence>
<dbReference type="HOGENOM" id="CLU_403403_0_0_1"/>
<feature type="compositionally biased region" description="Low complexity" evidence="1">
    <location>
        <begin position="411"/>
        <end position="425"/>
    </location>
</feature>
<evidence type="ECO:0000259" key="2">
    <source>
        <dbReference type="Pfam" id="PF08639"/>
    </source>
</evidence>